<keyword evidence="1" id="KW-1133">Transmembrane helix</keyword>
<evidence type="ECO:0008006" key="4">
    <source>
        <dbReference type="Google" id="ProtNLM"/>
    </source>
</evidence>
<evidence type="ECO:0000313" key="3">
    <source>
        <dbReference type="Proteomes" id="UP001481413"/>
    </source>
</evidence>
<proteinExistence type="predicted"/>
<comment type="caution">
    <text evidence="2">The sequence shown here is derived from an EMBL/GenBank/DDBJ whole genome shotgun (WGS) entry which is preliminary data.</text>
</comment>
<organism evidence="2 3">
    <name type="scientific">Thalassolituus maritimus</name>
    <dbReference type="NCBI Taxonomy" id="484498"/>
    <lineage>
        <taxon>Bacteria</taxon>
        <taxon>Pseudomonadati</taxon>
        <taxon>Pseudomonadota</taxon>
        <taxon>Gammaproteobacteria</taxon>
        <taxon>Oceanospirillales</taxon>
        <taxon>Oceanospirillaceae</taxon>
        <taxon>Thalassolituus</taxon>
    </lineage>
</organism>
<dbReference type="RefSeq" id="WP_353293366.1">
    <property type="nucleotide sequence ID" value="NZ_BAABWH010000001.1"/>
</dbReference>
<feature type="transmembrane region" description="Helical" evidence="1">
    <location>
        <begin position="15"/>
        <end position="34"/>
    </location>
</feature>
<keyword evidence="3" id="KW-1185">Reference proteome</keyword>
<name>A0ABP9ZWC8_9GAMM</name>
<dbReference type="Proteomes" id="UP001481413">
    <property type="component" value="Unassembled WGS sequence"/>
</dbReference>
<protein>
    <recommendedName>
        <fullName evidence="4">MSHA biogenesis protein MshF</fullName>
    </recommendedName>
</protein>
<accession>A0ABP9ZWC8</accession>
<sequence length="167" mass="18564">MPTTLRIAVRSKGFSLLQSAVALAVMMVGILILVPRMDDIIEDAWRAHVKSVGSSLQTGAMIYRKAWMTDKTSTLLSGMTMNKHGWPVPRDSETDSDTGVTTTRSCEGLWNSLLDIEVPTLTTGDDSGADFRIEVVEGHCRYYHRASGDRFYIDYSSADGRVSWNIR</sequence>
<evidence type="ECO:0000313" key="2">
    <source>
        <dbReference type="EMBL" id="GAA6144438.1"/>
    </source>
</evidence>
<reference evidence="2 3" key="1">
    <citation type="submission" date="2024-04" db="EMBL/GenBank/DDBJ databases">
        <title>Draft genome sequence of Thalassolituus maritimus NBRC 116585.</title>
        <authorList>
            <person name="Miyakawa T."/>
            <person name="Kusuya Y."/>
            <person name="Miura T."/>
        </authorList>
    </citation>
    <scope>NUCLEOTIDE SEQUENCE [LARGE SCALE GENOMIC DNA]</scope>
    <source>
        <strain evidence="2 3">5NW40-0001</strain>
    </source>
</reference>
<keyword evidence="1" id="KW-0472">Membrane</keyword>
<gene>
    <name evidence="2" type="ORF">NBRC116585_05550</name>
</gene>
<evidence type="ECO:0000256" key="1">
    <source>
        <dbReference type="SAM" id="Phobius"/>
    </source>
</evidence>
<dbReference type="EMBL" id="BAABWH010000001">
    <property type="protein sequence ID" value="GAA6144438.1"/>
    <property type="molecule type" value="Genomic_DNA"/>
</dbReference>
<keyword evidence="1" id="KW-0812">Transmembrane</keyword>